<reference evidence="1 2" key="1">
    <citation type="journal article" date="2022" name="Allergy">
        <title>Genome assembly and annotation of Periplaneta americana reveal a comprehensive cockroach allergen profile.</title>
        <authorList>
            <person name="Wang L."/>
            <person name="Xiong Q."/>
            <person name="Saelim N."/>
            <person name="Wang L."/>
            <person name="Nong W."/>
            <person name="Wan A.T."/>
            <person name="Shi M."/>
            <person name="Liu X."/>
            <person name="Cao Q."/>
            <person name="Hui J.H.L."/>
            <person name="Sookrung N."/>
            <person name="Leung T.F."/>
            <person name="Tungtrongchitr A."/>
            <person name="Tsui S.K.W."/>
        </authorList>
    </citation>
    <scope>NUCLEOTIDE SEQUENCE [LARGE SCALE GENOMIC DNA]</scope>
    <source>
        <strain evidence="1">PWHHKU_190912</strain>
    </source>
</reference>
<comment type="caution">
    <text evidence="1">The sequence shown here is derived from an EMBL/GenBank/DDBJ whole genome shotgun (WGS) entry which is preliminary data.</text>
</comment>
<organism evidence="1 2">
    <name type="scientific">Periplaneta americana</name>
    <name type="common">American cockroach</name>
    <name type="synonym">Blatta americana</name>
    <dbReference type="NCBI Taxonomy" id="6978"/>
    <lineage>
        <taxon>Eukaryota</taxon>
        <taxon>Metazoa</taxon>
        <taxon>Ecdysozoa</taxon>
        <taxon>Arthropoda</taxon>
        <taxon>Hexapoda</taxon>
        <taxon>Insecta</taxon>
        <taxon>Pterygota</taxon>
        <taxon>Neoptera</taxon>
        <taxon>Polyneoptera</taxon>
        <taxon>Dictyoptera</taxon>
        <taxon>Blattodea</taxon>
        <taxon>Blattoidea</taxon>
        <taxon>Blattidae</taxon>
        <taxon>Blattinae</taxon>
        <taxon>Periplaneta</taxon>
    </lineage>
</organism>
<evidence type="ECO:0000313" key="1">
    <source>
        <dbReference type="EMBL" id="KAJ4433356.1"/>
    </source>
</evidence>
<dbReference type="Proteomes" id="UP001148838">
    <property type="component" value="Unassembled WGS sequence"/>
</dbReference>
<dbReference type="EMBL" id="JAJSOF020000027">
    <property type="protein sequence ID" value="KAJ4433356.1"/>
    <property type="molecule type" value="Genomic_DNA"/>
</dbReference>
<sequence length="203" mass="23094">MDLREVGYDDRDWINPAEDRDRWRPYVTRSYSLAGQSWTMVTAGTSLIEVVVVKLDMFVWQRSYSCVAAKSETQERRGGALSSEMKMKIFLRYMADPGFQSGIAEEMGIHQTTVSKTVISVSKKIMEKANIWIKFPLSLQDITAAKAEWLQKFNFPSAIGVMDCTHVRIPKPTQHGDEYVNRKGFASINLQATCNAKECLRVL</sequence>
<proteinExistence type="predicted"/>
<name>A0ABQ8SI31_PERAM</name>
<evidence type="ECO:0000313" key="2">
    <source>
        <dbReference type="Proteomes" id="UP001148838"/>
    </source>
</evidence>
<keyword evidence="2" id="KW-1185">Reference proteome</keyword>
<protein>
    <recommendedName>
        <fullName evidence="3">Nuclease HARBI1</fullName>
    </recommendedName>
</protein>
<evidence type="ECO:0008006" key="3">
    <source>
        <dbReference type="Google" id="ProtNLM"/>
    </source>
</evidence>
<accession>A0ABQ8SI31</accession>
<gene>
    <name evidence="1" type="ORF">ANN_15615</name>
</gene>